<dbReference type="AlphaFoldDB" id="A0A562SPH9"/>
<dbReference type="Pfam" id="PF13621">
    <property type="entry name" value="Cupin_8"/>
    <property type="match status" value="1"/>
</dbReference>
<dbReference type="SUPFAM" id="SSF51197">
    <property type="entry name" value="Clavaminate synthase-like"/>
    <property type="match status" value="1"/>
</dbReference>
<evidence type="ECO:0000313" key="3">
    <source>
        <dbReference type="Proteomes" id="UP000316167"/>
    </source>
</evidence>
<protein>
    <submittedName>
        <fullName evidence="2">Cupin-like domain-containing protein</fullName>
    </submittedName>
</protein>
<dbReference type="InterPro" id="IPR041667">
    <property type="entry name" value="Cupin_8"/>
</dbReference>
<dbReference type="PROSITE" id="PS51184">
    <property type="entry name" value="JMJC"/>
    <property type="match status" value="1"/>
</dbReference>
<accession>A0A562SPH9</accession>
<dbReference type="SMART" id="SM00558">
    <property type="entry name" value="JmjC"/>
    <property type="match status" value="1"/>
</dbReference>
<comment type="caution">
    <text evidence="2">The sequence shown here is derived from an EMBL/GenBank/DDBJ whole genome shotgun (WGS) entry which is preliminary data.</text>
</comment>
<gene>
    <name evidence="2" type="ORF">IQ13_1303</name>
</gene>
<dbReference type="Proteomes" id="UP000316167">
    <property type="component" value="Unassembled WGS sequence"/>
</dbReference>
<sequence length="314" mass="36794">MIGQRVYLQLFVYIWLRVPNRLIDMQLKPVDTFETISPEQFRKDYYLQGKPVIIKSLAHQWPAYTKWNWDFLKQAAGHHQVGIYNNVKSDAYTPINTADDYKTFGEYIDMISQGPAGWRIFLFNIFDHSPELTNDFTWPEEYLKGFVKKYPMLFVGGATSITHMHFDIDLSHILHTQFVGRKRVLLFPYEEQHKLYRKPFEVLSLADFSNYHLNTGKPDYEAFPALRKANGYEVILEHGDTLFMPAGYWHHMEYLDSGFAMSLRALQEGVGAKLHGVWNLFGMRGIDTLLKKTAPQWWYAYKKKKAFAAADRQL</sequence>
<organism evidence="2 3">
    <name type="scientific">Lacibacter cauensis</name>
    <dbReference type="NCBI Taxonomy" id="510947"/>
    <lineage>
        <taxon>Bacteria</taxon>
        <taxon>Pseudomonadati</taxon>
        <taxon>Bacteroidota</taxon>
        <taxon>Chitinophagia</taxon>
        <taxon>Chitinophagales</taxon>
        <taxon>Chitinophagaceae</taxon>
        <taxon>Lacibacter</taxon>
    </lineage>
</organism>
<dbReference type="EMBL" id="VLLE01000003">
    <property type="protein sequence ID" value="TWI83197.1"/>
    <property type="molecule type" value="Genomic_DNA"/>
</dbReference>
<feature type="domain" description="JmjC" evidence="1">
    <location>
        <begin position="127"/>
        <end position="297"/>
    </location>
</feature>
<dbReference type="PANTHER" id="PTHR12461">
    <property type="entry name" value="HYPOXIA-INDUCIBLE FACTOR 1 ALPHA INHIBITOR-RELATED"/>
    <property type="match status" value="1"/>
</dbReference>
<dbReference type="Gene3D" id="2.60.120.650">
    <property type="entry name" value="Cupin"/>
    <property type="match status" value="1"/>
</dbReference>
<reference evidence="2 3" key="1">
    <citation type="journal article" date="2015" name="Stand. Genomic Sci.">
        <title>Genomic Encyclopedia of Bacterial and Archaeal Type Strains, Phase III: the genomes of soil and plant-associated and newly described type strains.</title>
        <authorList>
            <person name="Whitman W.B."/>
            <person name="Woyke T."/>
            <person name="Klenk H.P."/>
            <person name="Zhou Y."/>
            <person name="Lilburn T.G."/>
            <person name="Beck B.J."/>
            <person name="De Vos P."/>
            <person name="Vandamme P."/>
            <person name="Eisen J.A."/>
            <person name="Garrity G."/>
            <person name="Hugenholtz P."/>
            <person name="Kyrpides N.C."/>
        </authorList>
    </citation>
    <scope>NUCLEOTIDE SEQUENCE [LARGE SCALE GENOMIC DNA]</scope>
    <source>
        <strain evidence="2 3">CGMCC 1.7271</strain>
    </source>
</reference>
<proteinExistence type="predicted"/>
<evidence type="ECO:0000313" key="2">
    <source>
        <dbReference type="EMBL" id="TWI83197.1"/>
    </source>
</evidence>
<name>A0A562SPH9_9BACT</name>
<dbReference type="InterPro" id="IPR003347">
    <property type="entry name" value="JmjC_dom"/>
</dbReference>
<evidence type="ECO:0000259" key="1">
    <source>
        <dbReference type="PROSITE" id="PS51184"/>
    </source>
</evidence>
<keyword evidence="3" id="KW-1185">Reference proteome</keyword>
<dbReference type="PANTHER" id="PTHR12461:SF105">
    <property type="entry name" value="HYPOXIA-INDUCIBLE FACTOR 1-ALPHA INHIBITOR"/>
    <property type="match status" value="1"/>
</dbReference>